<dbReference type="GO" id="GO:0000977">
    <property type="term" value="F:RNA polymerase II transcription regulatory region sequence-specific DNA binding"/>
    <property type="evidence" value="ECO:0000318"/>
    <property type="project" value="GO_Central"/>
</dbReference>
<reference evidence="9" key="4">
    <citation type="journal article" date="2018" name="Nat. Plants">
        <title>Whole-genome landscape of Medicago truncatula symbiotic genes.</title>
        <authorList>
            <person name="Pecrix Y."/>
            <person name="Gamas P."/>
            <person name="Carrere S."/>
        </authorList>
    </citation>
    <scope>NUCLEOTIDE SEQUENCE</scope>
    <source>
        <tissue evidence="9">Leaves</tissue>
    </source>
</reference>
<proteinExistence type="predicted"/>
<dbReference type="GO" id="GO:0006357">
    <property type="term" value="P:regulation of transcription by RNA polymerase II"/>
    <property type="evidence" value="ECO:0000318"/>
    <property type="project" value="GO_Central"/>
</dbReference>
<evidence type="ECO:0000259" key="7">
    <source>
        <dbReference type="PROSITE" id="PS50888"/>
    </source>
</evidence>
<protein>
    <submittedName>
        <fullName evidence="8 9">Transcription factor</fullName>
    </submittedName>
</protein>
<evidence type="ECO:0000313" key="10">
    <source>
        <dbReference type="EnsemblPlants" id="KEH17583"/>
    </source>
</evidence>
<keyword evidence="5" id="KW-0804">Transcription</keyword>
<dbReference type="SUPFAM" id="SSF47459">
    <property type="entry name" value="HLH, helix-loop-helix DNA-binding domain"/>
    <property type="match status" value="1"/>
</dbReference>
<name>A0A072TL37_MEDTR</name>
<dbReference type="InterPro" id="IPR011598">
    <property type="entry name" value="bHLH_dom"/>
</dbReference>
<dbReference type="PANTHER" id="PTHR13935:SF145">
    <property type="entry name" value="TRANSCRIPTION FACTOR BHLH FAMILY-RELATED"/>
    <property type="match status" value="1"/>
</dbReference>
<dbReference type="Gene3D" id="4.10.280.10">
    <property type="entry name" value="Helix-loop-helix DNA-binding domain"/>
    <property type="match status" value="1"/>
</dbReference>
<comment type="subcellular location">
    <subcellularLocation>
        <location evidence="1">Nucleus</location>
    </subcellularLocation>
</comment>
<dbReference type="GO" id="GO:0046983">
    <property type="term" value="F:protein dimerization activity"/>
    <property type="evidence" value="ECO:0007669"/>
    <property type="project" value="InterPro"/>
</dbReference>
<dbReference type="AlphaFoldDB" id="A0A072TL37"/>
<keyword evidence="4" id="KW-0238">DNA-binding</keyword>
<evidence type="ECO:0000256" key="6">
    <source>
        <dbReference type="ARBA" id="ARBA00023242"/>
    </source>
</evidence>
<dbReference type="Proteomes" id="UP000002051">
    <property type="component" value="Unassembled WGS sequence"/>
</dbReference>
<organism evidence="8 11">
    <name type="scientific">Medicago truncatula</name>
    <name type="common">Barrel medic</name>
    <name type="synonym">Medicago tribuloides</name>
    <dbReference type="NCBI Taxonomy" id="3880"/>
    <lineage>
        <taxon>Eukaryota</taxon>
        <taxon>Viridiplantae</taxon>
        <taxon>Streptophyta</taxon>
        <taxon>Embryophyta</taxon>
        <taxon>Tracheophyta</taxon>
        <taxon>Spermatophyta</taxon>
        <taxon>Magnoliopsida</taxon>
        <taxon>eudicotyledons</taxon>
        <taxon>Gunneridae</taxon>
        <taxon>Pentapetalae</taxon>
        <taxon>rosids</taxon>
        <taxon>fabids</taxon>
        <taxon>Fabales</taxon>
        <taxon>Fabaceae</taxon>
        <taxon>Papilionoideae</taxon>
        <taxon>50 kb inversion clade</taxon>
        <taxon>NPAAA clade</taxon>
        <taxon>Hologalegina</taxon>
        <taxon>IRL clade</taxon>
        <taxon>Trifolieae</taxon>
        <taxon>Medicago</taxon>
    </lineage>
</organism>
<dbReference type="OrthoDB" id="1935281at2759"/>
<evidence type="ECO:0000256" key="1">
    <source>
        <dbReference type="ARBA" id="ARBA00004123"/>
    </source>
</evidence>
<dbReference type="PROSITE" id="PS50888">
    <property type="entry name" value="BHLH"/>
    <property type="match status" value="1"/>
</dbReference>
<keyword evidence="11" id="KW-1185">Reference proteome</keyword>
<dbReference type="CDD" id="cd18914">
    <property type="entry name" value="bHLH_AtORG2_like"/>
    <property type="match status" value="1"/>
</dbReference>
<evidence type="ECO:0000256" key="2">
    <source>
        <dbReference type="ARBA" id="ARBA00011738"/>
    </source>
</evidence>
<evidence type="ECO:0000256" key="3">
    <source>
        <dbReference type="ARBA" id="ARBA00023015"/>
    </source>
</evidence>
<gene>
    <name evidence="8" type="ORF">MTR_0007s0380</name>
    <name evidence="9" type="ORF">MtrunA17_Chr6g0474671</name>
</gene>
<dbReference type="EnsemblPlants" id="KEH17583">
    <property type="protein sequence ID" value="KEH17583"/>
    <property type="gene ID" value="MTR_0007s0380"/>
</dbReference>
<reference evidence="8 11" key="2">
    <citation type="journal article" date="2014" name="BMC Genomics">
        <title>An improved genome release (version Mt4.0) for the model legume Medicago truncatula.</title>
        <authorList>
            <person name="Tang H."/>
            <person name="Krishnakumar V."/>
            <person name="Bidwell S."/>
            <person name="Rosen B."/>
            <person name="Chan A."/>
            <person name="Zhou S."/>
            <person name="Gentzbittel L."/>
            <person name="Childs K.L."/>
            <person name="Yandell M."/>
            <person name="Gundlach H."/>
            <person name="Mayer K.F."/>
            <person name="Schwartz D.C."/>
            <person name="Town C.D."/>
        </authorList>
    </citation>
    <scope>GENOME REANNOTATION</scope>
    <source>
        <strain evidence="8">A17</strain>
        <strain evidence="10 11">cv. Jemalong A17</strain>
    </source>
</reference>
<keyword evidence="6" id="KW-0539">Nucleus</keyword>
<dbReference type="EMBL" id="PSQE01000006">
    <property type="protein sequence ID" value="RHN51933.1"/>
    <property type="molecule type" value="Genomic_DNA"/>
</dbReference>
<sequence length="239" mass="27740">MEHTTFPLHQFSNSPHKQHHKISQDLILDNNYASLLVNNSDKIFSFSCQPNNELLYEAAKNQDNSFEQKKRKIVHREIERQRRQEMATYYASLRSLLPLEFIKGKRSISDHMNEAVNYIKHMQNNINELGTKRDELKKLSNSKLENIESNHASCNLNVQQNNGILRIEFTSGLREEKLKLSQLLNFLAKEGFEVDSCVTTEINGRLLQSVMCEVNNSNIVDQFELRKKIVMVIPTMACD</sequence>
<dbReference type="Gramene" id="rna36506">
    <property type="protein sequence ID" value="RHN51933.1"/>
    <property type="gene ID" value="gene36506"/>
</dbReference>
<reference evidence="10" key="3">
    <citation type="submission" date="2015-06" db="UniProtKB">
        <authorList>
            <consortium name="EnsemblPlants"/>
        </authorList>
    </citation>
    <scope>IDENTIFICATION</scope>
    <source>
        <strain evidence="10">cv. Jemalong A17</strain>
    </source>
</reference>
<dbReference type="FunFam" id="4.10.280.10:FF:000085">
    <property type="entry name" value="Transcription factor bHLH126"/>
    <property type="match status" value="1"/>
</dbReference>
<evidence type="ECO:0000256" key="4">
    <source>
        <dbReference type="ARBA" id="ARBA00023125"/>
    </source>
</evidence>
<evidence type="ECO:0000313" key="8">
    <source>
        <dbReference type="EMBL" id="KEH17583.1"/>
    </source>
</evidence>
<feature type="domain" description="BHLH" evidence="7">
    <location>
        <begin position="70"/>
        <end position="122"/>
    </location>
</feature>
<dbReference type="InterPro" id="IPR036638">
    <property type="entry name" value="HLH_DNA-bd_sf"/>
</dbReference>
<reference evidence="8 11" key="1">
    <citation type="journal article" date="2011" name="Nature">
        <title>The Medicago genome provides insight into the evolution of rhizobial symbioses.</title>
        <authorList>
            <person name="Young N.D."/>
            <person name="Debelle F."/>
            <person name="Oldroyd G.E."/>
            <person name="Geurts R."/>
            <person name="Cannon S.B."/>
            <person name="Udvardi M.K."/>
            <person name="Benedito V.A."/>
            <person name="Mayer K.F."/>
            <person name="Gouzy J."/>
            <person name="Schoof H."/>
            <person name="Van de Peer Y."/>
            <person name="Proost S."/>
            <person name="Cook D.R."/>
            <person name="Meyers B.C."/>
            <person name="Spannagl M."/>
            <person name="Cheung F."/>
            <person name="De Mita S."/>
            <person name="Krishnakumar V."/>
            <person name="Gundlach H."/>
            <person name="Zhou S."/>
            <person name="Mudge J."/>
            <person name="Bharti A.K."/>
            <person name="Murray J.D."/>
            <person name="Naoumkina M.A."/>
            <person name="Rosen B."/>
            <person name="Silverstein K.A."/>
            <person name="Tang H."/>
            <person name="Rombauts S."/>
            <person name="Zhao P.X."/>
            <person name="Zhou P."/>
            <person name="Barbe V."/>
            <person name="Bardou P."/>
            <person name="Bechner M."/>
            <person name="Bellec A."/>
            <person name="Berger A."/>
            <person name="Berges H."/>
            <person name="Bidwell S."/>
            <person name="Bisseling T."/>
            <person name="Choisne N."/>
            <person name="Couloux A."/>
            <person name="Denny R."/>
            <person name="Deshpande S."/>
            <person name="Dai X."/>
            <person name="Doyle J.J."/>
            <person name="Dudez A.M."/>
            <person name="Farmer A.D."/>
            <person name="Fouteau S."/>
            <person name="Franken C."/>
            <person name="Gibelin C."/>
            <person name="Gish J."/>
            <person name="Goldstein S."/>
            <person name="Gonzalez A.J."/>
            <person name="Green P.J."/>
            <person name="Hallab A."/>
            <person name="Hartog M."/>
            <person name="Hua A."/>
            <person name="Humphray S.J."/>
            <person name="Jeong D.H."/>
            <person name="Jing Y."/>
            <person name="Jocker A."/>
            <person name="Kenton S.M."/>
            <person name="Kim D.J."/>
            <person name="Klee K."/>
            <person name="Lai H."/>
            <person name="Lang C."/>
            <person name="Lin S."/>
            <person name="Macmil S.L."/>
            <person name="Magdelenat G."/>
            <person name="Matthews L."/>
            <person name="McCorrison J."/>
            <person name="Monaghan E.L."/>
            <person name="Mun J.H."/>
            <person name="Najar F.Z."/>
            <person name="Nicholson C."/>
            <person name="Noirot C."/>
            <person name="O'Bleness M."/>
            <person name="Paule C.R."/>
            <person name="Poulain J."/>
            <person name="Prion F."/>
            <person name="Qin B."/>
            <person name="Qu C."/>
            <person name="Retzel E.F."/>
            <person name="Riddle C."/>
            <person name="Sallet E."/>
            <person name="Samain S."/>
            <person name="Samson N."/>
            <person name="Sanders I."/>
            <person name="Saurat O."/>
            <person name="Scarpelli C."/>
            <person name="Schiex T."/>
            <person name="Segurens B."/>
            <person name="Severin A.J."/>
            <person name="Sherrier D.J."/>
            <person name="Shi R."/>
            <person name="Sims S."/>
            <person name="Singer S.R."/>
            <person name="Sinharoy S."/>
            <person name="Sterck L."/>
            <person name="Viollet A."/>
            <person name="Wang B.B."/>
            <person name="Wang K."/>
            <person name="Wang M."/>
            <person name="Wang X."/>
            <person name="Warfsmann J."/>
            <person name="Weissenbach J."/>
            <person name="White D.D."/>
            <person name="White J.D."/>
            <person name="Wiley G.B."/>
            <person name="Wincker P."/>
            <person name="Xing Y."/>
            <person name="Yang L."/>
            <person name="Yao Z."/>
            <person name="Ying F."/>
            <person name="Zhai J."/>
            <person name="Zhou L."/>
            <person name="Zuber A."/>
            <person name="Denarie J."/>
            <person name="Dixon R.A."/>
            <person name="May G.D."/>
            <person name="Schwartz D.C."/>
            <person name="Rogers J."/>
            <person name="Quetier F."/>
            <person name="Town C.D."/>
            <person name="Roe B.A."/>
        </authorList>
    </citation>
    <scope>NUCLEOTIDE SEQUENCE [LARGE SCALE GENOMIC DNA]</scope>
    <source>
        <strain evidence="8">A17</strain>
        <strain evidence="10 11">cv. Jemalong A17</strain>
    </source>
</reference>
<dbReference type="Pfam" id="PF00010">
    <property type="entry name" value="HLH"/>
    <property type="match status" value="1"/>
</dbReference>
<keyword evidence="3" id="KW-0805">Transcription regulation</keyword>
<dbReference type="Proteomes" id="UP000265566">
    <property type="component" value="Chromosome 6"/>
</dbReference>
<dbReference type="HOGENOM" id="CLU_094733_1_0_1"/>
<dbReference type="InterPro" id="IPR015660">
    <property type="entry name" value="MASH1/Ascl1a-like"/>
</dbReference>
<evidence type="ECO:0000313" key="9">
    <source>
        <dbReference type="EMBL" id="RHN51933.1"/>
    </source>
</evidence>
<dbReference type="GO" id="GO:0000981">
    <property type="term" value="F:DNA-binding transcription factor activity, RNA polymerase II-specific"/>
    <property type="evidence" value="ECO:0000318"/>
    <property type="project" value="GO_Central"/>
</dbReference>
<dbReference type="GO" id="GO:0090575">
    <property type="term" value="C:RNA polymerase II transcription regulator complex"/>
    <property type="evidence" value="ECO:0000318"/>
    <property type="project" value="GO_Central"/>
</dbReference>
<dbReference type="SMART" id="SM00353">
    <property type="entry name" value="HLH"/>
    <property type="match status" value="1"/>
</dbReference>
<dbReference type="PANTHER" id="PTHR13935">
    <property type="entry name" value="ACHAETE-SCUTE TRANSCRIPTION FACTOR-RELATED"/>
    <property type="match status" value="1"/>
</dbReference>
<evidence type="ECO:0000313" key="11">
    <source>
        <dbReference type="Proteomes" id="UP000002051"/>
    </source>
</evidence>
<comment type="subunit">
    <text evidence="2">Homodimer.</text>
</comment>
<accession>A0A072TL37</accession>
<dbReference type="EMBL" id="KL402732">
    <property type="protein sequence ID" value="KEH17583.1"/>
    <property type="molecule type" value="Genomic_DNA"/>
</dbReference>
<evidence type="ECO:0000256" key="5">
    <source>
        <dbReference type="ARBA" id="ARBA00023163"/>
    </source>
</evidence>